<dbReference type="EMBL" id="CP140158">
    <property type="protein sequence ID" value="WQG85540.1"/>
    <property type="molecule type" value="Genomic_DNA"/>
</dbReference>
<proteinExistence type="predicted"/>
<dbReference type="InterPro" id="IPR020845">
    <property type="entry name" value="AMP-binding_CS"/>
</dbReference>
<dbReference type="Pfam" id="PF00501">
    <property type="entry name" value="AMP-binding"/>
    <property type="match status" value="1"/>
</dbReference>
<dbReference type="InterPro" id="IPR042099">
    <property type="entry name" value="ANL_N_sf"/>
</dbReference>
<feature type="domain" description="AMP-binding enzyme C-terminal" evidence="3">
    <location>
        <begin position="433"/>
        <end position="506"/>
    </location>
</feature>
<dbReference type="RefSeq" id="WP_018623528.1">
    <property type="nucleotide sequence ID" value="NZ_CP140158.1"/>
</dbReference>
<evidence type="ECO:0000259" key="3">
    <source>
        <dbReference type="Pfam" id="PF13193"/>
    </source>
</evidence>
<dbReference type="GO" id="GO:0016874">
    <property type="term" value="F:ligase activity"/>
    <property type="evidence" value="ECO:0007669"/>
    <property type="project" value="UniProtKB-KW"/>
</dbReference>
<dbReference type="InterPro" id="IPR000873">
    <property type="entry name" value="AMP-dep_synth/lig_dom"/>
</dbReference>
<gene>
    <name evidence="4" type="ORF">SR900_01350</name>
</gene>
<organism evidence="4 5">
    <name type="scientific">Kangiella aquimarina</name>
    <dbReference type="NCBI Taxonomy" id="261965"/>
    <lineage>
        <taxon>Bacteria</taxon>
        <taxon>Pseudomonadati</taxon>
        <taxon>Pseudomonadota</taxon>
        <taxon>Gammaproteobacteria</taxon>
        <taxon>Kangiellales</taxon>
        <taxon>Kangiellaceae</taxon>
        <taxon>Kangiella</taxon>
    </lineage>
</organism>
<dbReference type="SUPFAM" id="SSF56801">
    <property type="entry name" value="Acetyl-CoA synthetase-like"/>
    <property type="match status" value="1"/>
</dbReference>
<dbReference type="InterPro" id="IPR045851">
    <property type="entry name" value="AMP-bd_C_sf"/>
</dbReference>
<evidence type="ECO:0000256" key="1">
    <source>
        <dbReference type="SAM" id="MobiDB-lite"/>
    </source>
</evidence>
<dbReference type="InterPro" id="IPR017529">
    <property type="entry name" value="AcylCoA_ligase_PEP_1"/>
</dbReference>
<dbReference type="Proteomes" id="UP001324185">
    <property type="component" value="Chromosome"/>
</dbReference>
<evidence type="ECO:0000313" key="4">
    <source>
        <dbReference type="EMBL" id="WQG85540.1"/>
    </source>
</evidence>
<name>A0ABZ0X4U3_9GAMM</name>
<dbReference type="PROSITE" id="PS00455">
    <property type="entry name" value="AMP_BINDING"/>
    <property type="match status" value="1"/>
</dbReference>
<dbReference type="NCBIfam" id="TIGR03098">
    <property type="entry name" value="ligase_PEP_1"/>
    <property type="match status" value="1"/>
</dbReference>
<dbReference type="Gene3D" id="3.40.50.12780">
    <property type="entry name" value="N-terminal domain of ligase-like"/>
    <property type="match status" value="1"/>
</dbReference>
<sequence length="525" mass="57999">MYCQLDAIVTASQQKFADKVAIDDNKRQLSYAQLEQAINHLAHTFINMGLKPGQRIAVYLPKQIETVISILAASRAGLVFVPVNPVLKAAQVAYILNDCNVKLLITSQQRATLLGDALQPLADLEHLLLVDKTADADTFSADLKQQLWPQTAEHTYSAPDIPVIDQNLAAILYTSGSTGQPKGVCLSHRNLIAGAQSVSQYLHNTAEDKILVVLPLSFDYGLSQITTGLLVGATVVLMEYLLPRDVIRQVAKHQITGLAAVPPLWIQLAKLEWPAETSCLRYFTNSGGAMPTSTLQQLRAHLPSAKPYLMYGLTEAFRSTYLEPAFIDSHPESIGKAIPNAEVLVLRPDGTECDVDEPGELVHRGVHVSLGYWNSPEKTAERFRPIDSTTNYLPELAVWSGDTVRRDKDGFLYFIGRQDDMIKCSGYRISPAELEEALYQLDGVAEVIAFGLADEELGQAIKLVVRCDGPLTEQDVKRYCQQQLPNYMQPKYIAFVDQLPRNPNGKIDRKQIQHEYGTSSAPTAS</sequence>
<dbReference type="PANTHER" id="PTHR43767">
    <property type="entry name" value="LONG-CHAIN-FATTY-ACID--COA LIGASE"/>
    <property type="match status" value="1"/>
</dbReference>
<dbReference type="InterPro" id="IPR025110">
    <property type="entry name" value="AMP-bd_C"/>
</dbReference>
<feature type="region of interest" description="Disordered" evidence="1">
    <location>
        <begin position="506"/>
        <end position="525"/>
    </location>
</feature>
<feature type="domain" description="AMP-dependent synthetase/ligase" evidence="2">
    <location>
        <begin position="12"/>
        <end position="373"/>
    </location>
</feature>
<dbReference type="Gene3D" id="3.30.300.30">
    <property type="match status" value="1"/>
</dbReference>
<dbReference type="Pfam" id="PF13193">
    <property type="entry name" value="AMP-binding_C"/>
    <property type="match status" value="1"/>
</dbReference>
<dbReference type="InterPro" id="IPR050237">
    <property type="entry name" value="ATP-dep_AMP-bd_enzyme"/>
</dbReference>
<keyword evidence="5" id="KW-1185">Reference proteome</keyword>
<accession>A0ABZ0X4U3</accession>
<feature type="compositionally biased region" description="Polar residues" evidence="1">
    <location>
        <begin position="516"/>
        <end position="525"/>
    </location>
</feature>
<dbReference type="PANTHER" id="PTHR43767:SF10">
    <property type="entry name" value="SURFACTIN SYNTHASE SUBUNIT 1"/>
    <property type="match status" value="1"/>
</dbReference>
<evidence type="ECO:0000259" key="2">
    <source>
        <dbReference type="Pfam" id="PF00501"/>
    </source>
</evidence>
<protein>
    <submittedName>
        <fullName evidence="4">Acyl-CoA ligase (AMP-forming), exosortase A system-associated</fullName>
    </submittedName>
</protein>
<keyword evidence="4" id="KW-0436">Ligase</keyword>
<reference evidence="4 5" key="1">
    <citation type="submission" date="2023-11" db="EMBL/GenBank/DDBJ databases">
        <title>MicrobeMod: A computational toolkit for identifying prokaryotic methylation and restriction-modification with nanopore sequencing.</title>
        <authorList>
            <person name="Crits-Christoph A."/>
            <person name="Kang S.C."/>
            <person name="Lee H."/>
            <person name="Ostrov N."/>
        </authorList>
    </citation>
    <scope>NUCLEOTIDE SEQUENCE [LARGE SCALE GENOMIC DNA]</scope>
    <source>
        <strain evidence="4 5">DSMZ 16071</strain>
    </source>
</reference>
<evidence type="ECO:0000313" key="5">
    <source>
        <dbReference type="Proteomes" id="UP001324185"/>
    </source>
</evidence>